<feature type="region of interest" description="Disordered" evidence="2">
    <location>
        <begin position="1"/>
        <end position="20"/>
    </location>
</feature>
<sequence>MTNPPPLPARHPPTSETPPITLSPEIHTYLSSISSGVRLLPPAKLHELSLPPYNNKFLSYISSSASNACAPTEPIDLNYPLNNYFVNSSHNTYLTGNQLYSISSTDAYKHVLLCGCRCIEIDVWDGEQHRSNSEQDGEEKKHRFRPHMPGRLGSHGPFKRFQKEGQKESDAEEVITALENKLDDLSLPTPWTSASTESRVEPRVLHGYTLTKEVPFRDVCMAIRDAAFVTSDLPIVVSLEVHASAPQQDMMVEIMTEVWKPFLVTPAASECKTLPSPASLRNKILIKVKYVDPQKAALEAQSAPIEKTSSGSASASEEELDIPEPAAPELKQKQKKRSSITPALSAMGIYTRAYHFSSLNAPEASIPNHVFSLSEKKIMEIHRSATGPSLFTHNMHYLMRVFPSGMRVRSDNLDPAVFWRKGVQFVALNWQRWDEGTMLNEGMFVGSKGYVLKPAGYRGDGGEAGGKEGGEADVVKSQATAIEHKTLDLSIEVLAAQDITLPLGDTRRDSFHPYVKIELHVEKPAERTGAPIEGGGRAKEGEYKWRGRTVRVASAGTGVDFGGENVAWRGIEGVVEELAFIRFKIQDDKIGKDTLAAWACIRLDRLRSGYRFVHLRDGAGVESKGRLLVGIQKSVV</sequence>
<keyword evidence="1" id="KW-0443">Lipid metabolism</keyword>
<dbReference type="InterPro" id="IPR017946">
    <property type="entry name" value="PLC-like_Pdiesterase_TIM-brl"/>
</dbReference>
<proteinExistence type="predicted"/>
<dbReference type="GO" id="GO:0048015">
    <property type="term" value="P:phosphatidylinositol-mediated signaling"/>
    <property type="evidence" value="ECO:0007669"/>
    <property type="project" value="TreeGrafter"/>
</dbReference>
<feature type="compositionally biased region" description="Basic and acidic residues" evidence="2">
    <location>
        <begin position="130"/>
        <end position="141"/>
    </location>
</feature>
<dbReference type="PANTHER" id="PTHR10336:SF82">
    <property type="entry name" value="PHOSPHOINOSITIDE PHOSPHOLIPASE C"/>
    <property type="match status" value="1"/>
</dbReference>
<keyword evidence="1" id="KW-0442">Lipid degradation</keyword>
<dbReference type="EMBL" id="JAFEKC020000014">
    <property type="protein sequence ID" value="KAK0511147.1"/>
    <property type="molecule type" value="Genomic_DNA"/>
</dbReference>
<dbReference type="PANTHER" id="PTHR10336">
    <property type="entry name" value="PHOSPHOINOSITIDE-SPECIFIC PHOSPHOLIPASE C FAMILY PROTEIN"/>
    <property type="match status" value="1"/>
</dbReference>
<keyword evidence="1" id="KW-0378">Hydrolase</keyword>
<feature type="compositionally biased region" description="Pro residues" evidence="2">
    <location>
        <begin position="1"/>
        <end position="11"/>
    </location>
</feature>
<dbReference type="AlphaFoldDB" id="A0AA39QXN6"/>
<organism evidence="4 5">
    <name type="scientific">Cladonia borealis</name>
    <dbReference type="NCBI Taxonomy" id="184061"/>
    <lineage>
        <taxon>Eukaryota</taxon>
        <taxon>Fungi</taxon>
        <taxon>Dikarya</taxon>
        <taxon>Ascomycota</taxon>
        <taxon>Pezizomycotina</taxon>
        <taxon>Lecanoromycetes</taxon>
        <taxon>OSLEUM clade</taxon>
        <taxon>Lecanoromycetidae</taxon>
        <taxon>Lecanorales</taxon>
        <taxon>Lecanorineae</taxon>
        <taxon>Cladoniaceae</taxon>
        <taxon>Cladonia</taxon>
    </lineage>
</organism>
<feature type="region of interest" description="Disordered" evidence="2">
    <location>
        <begin position="300"/>
        <end position="339"/>
    </location>
</feature>
<evidence type="ECO:0000313" key="4">
    <source>
        <dbReference type="EMBL" id="KAK0511147.1"/>
    </source>
</evidence>
<evidence type="ECO:0000256" key="1">
    <source>
        <dbReference type="RuleBase" id="RU361133"/>
    </source>
</evidence>
<dbReference type="Proteomes" id="UP001166286">
    <property type="component" value="Unassembled WGS sequence"/>
</dbReference>
<dbReference type="SMART" id="SM00148">
    <property type="entry name" value="PLCXc"/>
    <property type="match status" value="1"/>
</dbReference>
<dbReference type="InterPro" id="IPR035892">
    <property type="entry name" value="C2_domain_sf"/>
</dbReference>
<dbReference type="InterPro" id="IPR001711">
    <property type="entry name" value="PLipase_C_Pinositol-sp_Y"/>
</dbReference>
<dbReference type="SUPFAM" id="SSF51695">
    <property type="entry name" value="PLC-like phosphodiesterases"/>
    <property type="match status" value="1"/>
</dbReference>
<dbReference type="Gene3D" id="2.60.40.150">
    <property type="entry name" value="C2 domain"/>
    <property type="match status" value="1"/>
</dbReference>
<dbReference type="GO" id="GO:0016042">
    <property type="term" value="P:lipid catabolic process"/>
    <property type="evidence" value="ECO:0007669"/>
    <property type="project" value="UniProtKB-KW"/>
</dbReference>
<comment type="catalytic activity">
    <reaction evidence="1">
        <text>a 1,2-diacyl-sn-glycero-3-phospho-(1D-myo-inositol-4,5-bisphosphate) + H2O = 1D-myo-inositol 1,4,5-trisphosphate + a 1,2-diacyl-sn-glycerol + H(+)</text>
        <dbReference type="Rhea" id="RHEA:33179"/>
        <dbReference type="ChEBI" id="CHEBI:15377"/>
        <dbReference type="ChEBI" id="CHEBI:15378"/>
        <dbReference type="ChEBI" id="CHEBI:17815"/>
        <dbReference type="ChEBI" id="CHEBI:58456"/>
        <dbReference type="ChEBI" id="CHEBI:203600"/>
        <dbReference type="EC" id="3.1.4.11"/>
    </reaction>
</comment>
<dbReference type="EC" id="3.1.4.11" evidence="1"/>
<protein>
    <recommendedName>
        <fullName evidence="1">Phosphoinositide phospholipase C</fullName>
        <ecNumber evidence="1">3.1.4.11</ecNumber>
    </recommendedName>
</protein>
<feature type="domain" description="PI-PLC Y-box" evidence="3">
    <location>
        <begin position="344"/>
        <end position="458"/>
    </location>
</feature>
<name>A0AA39QXN6_9LECA</name>
<feature type="region of interest" description="Disordered" evidence="2">
    <location>
        <begin position="130"/>
        <end position="149"/>
    </location>
</feature>
<dbReference type="InterPro" id="IPR001192">
    <property type="entry name" value="PI-PLC_fam"/>
</dbReference>
<accession>A0AA39QXN6</accession>
<dbReference type="Gene3D" id="3.20.20.190">
    <property type="entry name" value="Phosphatidylinositol (PI) phosphodiesterase"/>
    <property type="match status" value="1"/>
</dbReference>
<dbReference type="CDD" id="cd08598">
    <property type="entry name" value="PI-PLC1c_yeast"/>
    <property type="match status" value="1"/>
</dbReference>
<dbReference type="InterPro" id="IPR000909">
    <property type="entry name" value="PLipase_C_PInositol-sp_X_dom"/>
</dbReference>
<dbReference type="GO" id="GO:0051209">
    <property type="term" value="P:release of sequestered calcium ion into cytosol"/>
    <property type="evidence" value="ECO:0007669"/>
    <property type="project" value="TreeGrafter"/>
</dbReference>
<reference evidence="4" key="1">
    <citation type="submission" date="2023-03" db="EMBL/GenBank/DDBJ databases">
        <title>Complete genome of Cladonia borealis.</title>
        <authorList>
            <person name="Park H."/>
        </authorList>
    </citation>
    <scope>NUCLEOTIDE SEQUENCE</scope>
    <source>
        <strain evidence="4">ANT050790</strain>
    </source>
</reference>
<dbReference type="SMART" id="SM00149">
    <property type="entry name" value="PLCYc"/>
    <property type="match status" value="1"/>
</dbReference>
<dbReference type="PROSITE" id="PS50008">
    <property type="entry name" value="PIPLC_Y_DOMAIN"/>
    <property type="match status" value="1"/>
</dbReference>
<dbReference type="PROSITE" id="PS50007">
    <property type="entry name" value="PIPLC_X_DOMAIN"/>
    <property type="match status" value="1"/>
</dbReference>
<keyword evidence="5" id="KW-1185">Reference proteome</keyword>
<evidence type="ECO:0000259" key="3">
    <source>
        <dbReference type="PROSITE" id="PS50008"/>
    </source>
</evidence>
<dbReference type="PRINTS" id="PR00390">
    <property type="entry name" value="PHPHLIPASEC"/>
</dbReference>
<dbReference type="Pfam" id="PF00388">
    <property type="entry name" value="PI-PLC-X"/>
    <property type="match status" value="1"/>
</dbReference>
<dbReference type="GO" id="GO:0004435">
    <property type="term" value="F:phosphatidylinositol-4,5-bisphosphate phospholipase C activity"/>
    <property type="evidence" value="ECO:0007669"/>
    <property type="project" value="UniProtKB-EC"/>
</dbReference>
<dbReference type="CDD" id="cd00275">
    <property type="entry name" value="C2_PLC_like"/>
    <property type="match status" value="1"/>
</dbReference>
<dbReference type="Pfam" id="PF00387">
    <property type="entry name" value="PI-PLC-Y"/>
    <property type="match status" value="1"/>
</dbReference>
<gene>
    <name evidence="4" type="ORF">JMJ35_006699</name>
</gene>
<evidence type="ECO:0000256" key="2">
    <source>
        <dbReference type="SAM" id="MobiDB-lite"/>
    </source>
</evidence>
<comment type="caution">
    <text evidence="4">The sequence shown here is derived from an EMBL/GenBank/DDBJ whole genome shotgun (WGS) entry which is preliminary data.</text>
</comment>
<evidence type="ECO:0000313" key="5">
    <source>
        <dbReference type="Proteomes" id="UP001166286"/>
    </source>
</evidence>